<name>A0A932VRC4_9BACT</name>
<dbReference type="Proteomes" id="UP000753196">
    <property type="component" value="Unassembled WGS sequence"/>
</dbReference>
<accession>A0A932VRC4</accession>
<evidence type="ECO:0000313" key="4">
    <source>
        <dbReference type="Proteomes" id="UP000753196"/>
    </source>
</evidence>
<dbReference type="EMBL" id="JACQCR010000050">
    <property type="protein sequence ID" value="MBI3631123.1"/>
    <property type="molecule type" value="Genomic_DNA"/>
</dbReference>
<proteinExistence type="predicted"/>
<dbReference type="InterPro" id="IPR008963">
    <property type="entry name" value="Purple_acid_Pase-like_N"/>
</dbReference>
<evidence type="ECO:0000256" key="1">
    <source>
        <dbReference type="ARBA" id="ARBA00022737"/>
    </source>
</evidence>
<dbReference type="SUPFAM" id="SSF49265">
    <property type="entry name" value="Fibronectin type III"/>
    <property type="match status" value="2"/>
</dbReference>
<dbReference type="GO" id="GO:0046872">
    <property type="term" value="F:metal ion binding"/>
    <property type="evidence" value="ECO:0007669"/>
    <property type="project" value="InterPro"/>
</dbReference>
<keyword evidence="1" id="KW-0677">Repeat</keyword>
<dbReference type="PANTHER" id="PTHR13817:SF166">
    <property type="entry name" value="NEURONAL IGCAM-RELATED"/>
    <property type="match status" value="1"/>
</dbReference>
<dbReference type="InterPro" id="IPR022038">
    <property type="entry name" value="Ig-like_bact"/>
</dbReference>
<dbReference type="SMART" id="SM00060">
    <property type="entry name" value="FN3"/>
    <property type="match status" value="6"/>
</dbReference>
<dbReference type="Gene3D" id="2.60.40.10">
    <property type="entry name" value="Immunoglobulins"/>
    <property type="match status" value="4"/>
</dbReference>
<dbReference type="InterPro" id="IPR003961">
    <property type="entry name" value="FN3_dom"/>
</dbReference>
<feature type="domain" description="Fibronectin type-III" evidence="2">
    <location>
        <begin position="619"/>
        <end position="715"/>
    </location>
</feature>
<evidence type="ECO:0000313" key="3">
    <source>
        <dbReference type="EMBL" id="MBI3631123.1"/>
    </source>
</evidence>
<evidence type="ECO:0000259" key="2">
    <source>
        <dbReference type="PROSITE" id="PS50853"/>
    </source>
</evidence>
<organism evidence="3 4">
    <name type="scientific">Candidatus Sungiibacteriota bacterium</name>
    <dbReference type="NCBI Taxonomy" id="2750080"/>
    <lineage>
        <taxon>Bacteria</taxon>
        <taxon>Candidatus Sungiibacteriota</taxon>
    </lineage>
</organism>
<dbReference type="PANTHER" id="PTHR13817">
    <property type="entry name" value="TITIN"/>
    <property type="match status" value="1"/>
</dbReference>
<dbReference type="Gene3D" id="2.60.40.380">
    <property type="entry name" value="Purple acid phosphatase-like, N-terminal"/>
    <property type="match status" value="2"/>
</dbReference>
<dbReference type="InterPro" id="IPR036116">
    <property type="entry name" value="FN3_sf"/>
</dbReference>
<reference evidence="3" key="1">
    <citation type="submission" date="2020-07" db="EMBL/GenBank/DDBJ databases">
        <title>Huge and variable diversity of episymbiotic CPR bacteria and DPANN archaea in groundwater ecosystems.</title>
        <authorList>
            <person name="He C.Y."/>
            <person name="Keren R."/>
            <person name="Whittaker M."/>
            <person name="Farag I.F."/>
            <person name="Doudna J."/>
            <person name="Cate J.H.D."/>
            <person name="Banfield J.F."/>
        </authorList>
    </citation>
    <scope>NUCLEOTIDE SEQUENCE</scope>
    <source>
        <strain evidence="3">NC_groundwater_973_Pr1_S-0.2um_54_13</strain>
    </source>
</reference>
<dbReference type="PROSITE" id="PS50853">
    <property type="entry name" value="FN3"/>
    <property type="match status" value="1"/>
</dbReference>
<comment type="caution">
    <text evidence="3">The sequence shown here is derived from an EMBL/GenBank/DDBJ whole genome shotgun (WGS) entry which is preliminary data.</text>
</comment>
<dbReference type="AlphaFoldDB" id="A0A932VRC4"/>
<gene>
    <name evidence="3" type="ORF">HY221_02190</name>
</gene>
<dbReference type="Pfam" id="PF13750">
    <property type="entry name" value="Big_3_3"/>
    <property type="match status" value="1"/>
</dbReference>
<dbReference type="InterPro" id="IPR050964">
    <property type="entry name" value="Striated_Muscle_Regulatory"/>
</dbReference>
<dbReference type="InterPro" id="IPR013783">
    <property type="entry name" value="Ig-like_fold"/>
</dbReference>
<dbReference type="SUPFAM" id="SSF49363">
    <property type="entry name" value="Purple acid phosphatase, N-terminal domain"/>
    <property type="match status" value="1"/>
</dbReference>
<dbReference type="GO" id="GO:0003993">
    <property type="term" value="F:acid phosphatase activity"/>
    <property type="evidence" value="ECO:0007669"/>
    <property type="project" value="InterPro"/>
</dbReference>
<sequence length="840" mass="89074">MSWGVATSSGFSSYKVYSNIVGAGASYSLLGAPIADVNQNYYTDTITGSATSSTHFYKMVTVSANGDISEFTPVKSDVPDGSGSTDTTPPYIPVAGIATASVGNTSANITFSTYTDISIVAGELATSTVKYGTYSGSVPGTCPSAFVSTNTYTVNHSVYLTGLTPNSNYYFCVIAKDVAGNVSTQTTATGGTFVTAGGPIITGVTEREITDISATIFWNTNISADSNGLTGLSAGMTYYYKVSSTDTSANASSDDNSGQYYSFVTLKDTTPPVITGTSTPVLASNAAVIVWQTDEMATTKVDYGTTNGAYSKGVAEDSSRSIYHVTTLSSSTNNAYAFGEMNALTPETAYYYRVTSKDAAGNTATSEGTFTTPSIGNVTIVAVSMAAPTTAGDTKDTIPPSISNGKITDITPFGATVSFDTSEDAVSFVDYGKNAVYGDSAGDKTWGTAHAVKLHGLVLGTEYHVKVSAVDKAGNTGTSADQTFKTTFLSENLKDIAKVENIEQFQKEIENTIESILPSLVPPFVSKPQVTDVTEDGATVTFKTNIKAFPVVVFVDSALYSATNEDPYLNEVSDTENKATDHTLKISGLKPNTKYHYQARAFSLPKVIGKSADLTFITKAAKIQGSIVEKKKDSFTVVWTTDEPTTSIVEYKNVRMGTTERKVEDAMKTSHSMKIENLPSGTVYDVDISGQTENGNMVESGATLSVTTSTDTTPPIISGFKVDNALVPGRTDRIQTIVSWTTDEPSNSTVYYEEGTGAAGNTAELGNKDEILDSYVMNHSVILLNLKPGTIYRLKVTSADDSGNLGSFGPRTVITPQQTASITDVIFKNFEDSFKFLRKI</sequence>
<protein>
    <recommendedName>
        <fullName evidence="2">Fibronectin type-III domain-containing protein</fullName>
    </recommendedName>
</protein>
<dbReference type="CDD" id="cd00063">
    <property type="entry name" value="FN3"/>
    <property type="match status" value="1"/>
</dbReference>